<dbReference type="InterPro" id="IPR013126">
    <property type="entry name" value="Hsp_70_fam"/>
</dbReference>
<reference evidence="7" key="1">
    <citation type="journal article" date="2019" name="Int. J. Syst. Evol. Microbiol.">
        <title>The Global Catalogue of Microorganisms (GCM) 10K type strain sequencing project: providing services to taxonomists for standard genome sequencing and annotation.</title>
        <authorList>
            <consortium name="The Broad Institute Genomics Platform"/>
            <consortium name="The Broad Institute Genome Sequencing Center for Infectious Disease"/>
            <person name="Wu L."/>
            <person name="Ma J."/>
        </authorList>
    </citation>
    <scope>NUCLEOTIDE SEQUENCE [LARGE SCALE GENOMIC DNA]</scope>
    <source>
        <strain evidence="7">CGMCC 4.7349</strain>
    </source>
</reference>
<feature type="compositionally biased region" description="Basic and acidic residues" evidence="5">
    <location>
        <begin position="397"/>
        <end position="415"/>
    </location>
</feature>
<keyword evidence="7" id="KW-1185">Reference proteome</keyword>
<dbReference type="EMBL" id="BMNG01000003">
    <property type="protein sequence ID" value="GGO39145.1"/>
    <property type="molecule type" value="Genomic_DNA"/>
</dbReference>
<keyword evidence="3" id="KW-0143">Chaperone</keyword>
<dbReference type="Pfam" id="PF00012">
    <property type="entry name" value="HSP70"/>
    <property type="match status" value="1"/>
</dbReference>
<evidence type="ECO:0000313" key="7">
    <source>
        <dbReference type="Proteomes" id="UP000656881"/>
    </source>
</evidence>
<keyword evidence="1 4" id="KW-0547">Nucleotide-binding</keyword>
<feature type="compositionally biased region" description="Basic and acidic residues" evidence="5">
    <location>
        <begin position="487"/>
        <end position="521"/>
    </location>
</feature>
<dbReference type="PRINTS" id="PR00301">
    <property type="entry name" value="HEATSHOCK70"/>
</dbReference>
<evidence type="ECO:0000256" key="4">
    <source>
        <dbReference type="RuleBase" id="RU003322"/>
    </source>
</evidence>
<comment type="caution">
    <text evidence="6">The sequence shown here is derived from an EMBL/GenBank/DDBJ whole genome shotgun (WGS) entry which is preliminary data.</text>
</comment>
<dbReference type="RefSeq" id="WP_189173316.1">
    <property type="nucleotide sequence ID" value="NZ_BMNG01000003.1"/>
</dbReference>
<evidence type="ECO:0000256" key="2">
    <source>
        <dbReference type="ARBA" id="ARBA00022840"/>
    </source>
</evidence>
<organism evidence="6 7">
    <name type="scientific">Streptomyces lasiicapitis</name>
    <dbReference type="NCBI Taxonomy" id="1923961"/>
    <lineage>
        <taxon>Bacteria</taxon>
        <taxon>Bacillati</taxon>
        <taxon>Actinomycetota</taxon>
        <taxon>Actinomycetes</taxon>
        <taxon>Kitasatosporales</taxon>
        <taxon>Streptomycetaceae</taxon>
        <taxon>Streptomyces</taxon>
    </lineage>
</organism>
<dbReference type="Gene3D" id="1.25.40.10">
    <property type="entry name" value="Tetratricopeptide repeat domain"/>
    <property type="match status" value="1"/>
</dbReference>
<dbReference type="PANTHER" id="PTHR19375">
    <property type="entry name" value="HEAT SHOCK PROTEIN 70KDA"/>
    <property type="match status" value="1"/>
</dbReference>
<accession>A0ABQ2LL26</accession>
<dbReference type="InterPro" id="IPR011990">
    <property type="entry name" value="TPR-like_helical_dom_sf"/>
</dbReference>
<evidence type="ECO:0000256" key="5">
    <source>
        <dbReference type="SAM" id="MobiDB-lite"/>
    </source>
</evidence>
<dbReference type="SUPFAM" id="SSF48452">
    <property type="entry name" value="TPR-like"/>
    <property type="match status" value="1"/>
</dbReference>
<dbReference type="Gene3D" id="3.90.640.10">
    <property type="entry name" value="Actin, Chain A, domain 4"/>
    <property type="match status" value="1"/>
</dbReference>
<keyword evidence="2 4" id="KW-0067">ATP-binding</keyword>
<dbReference type="Proteomes" id="UP000656881">
    <property type="component" value="Unassembled WGS sequence"/>
</dbReference>
<feature type="region of interest" description="Disordered" evidence="5">
    <location>
        <begin position="387"/>
        <end position="415"/>
    </location>
</feature>
<comment type="similarity">
    <text evidence="4">Belongs to the heat shock protein 70 family.</text>
</comment>
<feature type="region of interest" description="Disordered" evidence="5">
    <location>
        <begin position="452"/>
        <end position="541"/>
    </location>
</feature>
<dbReference type="SUPFAM" id="SSF53067">
    <property type="entry name" value="Actin-like ATPase domain"/>
    <property type="match status" value="2"/>
</dbReference>
<proteinExistence type="inferred from homology"/>
<dbReference type="Gene3D" id="3.30.420.40">
    <property type="match status" value="2"/>
</dbReference>
<evidence type="ECO:0000256" key="1">
    <source>
        <dbReference type="ARBA" id="ARBA00022741"/>
    </source>
</evidence>
<dbReference type="InterPro" id="IPR043129">
    <property type="entry name" value="ATPase_NBD"/>
</dbReference>
<gene>
    <name evidence="6" type="ORF">GCM10012286_15220</name>
</gene>
<name>A0ABQ2LL26_9ACTN</name>
<evidence type="ECO:0008006" key="8">
    <source>
        <dbReference type="Google" id="ProtNLM"/>
    </source>
</evidence>
<sequence>MTAARAAADRVSLGVDFGATGVRALYAGPGERVHRLDVPARGWPWLVCAPAGAGVLPVAFPSLKSLLSGGRSVPWREGTADADTVVTRMLRALRERVEEQASAFVAQTVISVPASFLSSQRQALRDAAREAGLAPVRLISDSMAAVMGHTTDRDSGTFLVYGMGYDGFELGLVRGVRGHCRALRYDGATTSGGRAFDEAVLASAVRLLRAHRGPASVTGAPAEVWLGHRERAQAARQALSGPEDADASAATDFAALTLDLGTGPALRMGVTRPNMDAFLEPHVRRTVRRAQTLLDEAGVAGADVDTLLLVGGGTRMEQVRAGVAGLGRRTAYGVPELLALGALKHAVRLGGGSASSSGSSGAAALEEGLLEPADPHRDTLADAPALTATLFPPDDPPDPRRRDVAQARHLAEQGRRQEAVALLRDIVAEARELLVGLGAEVDASRDAEASAGARGASAAEAYPGTTSGGTGTYAGREAADPAGVPEQRAEPEQKPNPEPERKPDTRSQSEQKPEPEQKPDSEPESAPTEAPPAPMSRRAVRQLSRARDLLGLGQYEHAVQTSHAAWQEATPHASRADLLDAMIDVHCAAAMADMAPERFADAERWLRCAYGHDPTNERVRGLLARRTFRHAEELHRIGARDEAIEALGKCLTWDPEHPGAEALSRRLGRDVRNRRGRGDVLD</sequence>
<evidence type="ECO:0000256" key="3">
    <source>
        <dbReference type="ARBA" id="ARBA00023186"/>
    </source>
</evidence>
<protein>
    <recommendedName>
        <fullName evidence="8">Hsp70 family protein</fullName>
    </recommendedName>
</protein>
<feature type="compositionally biased region" description="Low complexity" evidence="5">
    <location>
        <begin position="452"/>
        <end position="465"/>
    </location>
</feature>
<evidence type="ECO:0000313" key="6">
    <source>
        <dbReference type="EMBL" id="GGO39145.1"/>
    </source>
</evidence>